<evidence type="ECO:0000313" key="1">
    <source>
        <dbReference type="EMBL" id="THD09258.1"/>
    </source>
</evidence>
<organism evidence="1 2">
    <name type="scientific">Metallibacterium scheffleri</name>
    <dbReference type="NCBI Taxonomy" id="993689"/>
    <lineage>
        <taxon>Bacteria</taxon>
        <taxon>Pseudomonadati</taxon>
        <taxon>Pseudomonadota</taxon>
        <taxon>Gammaproteobacteria</taxon>
        <taxon>Lysobacterales</taxon>
        <taxon>Rhodanobacteraceae</taxon>
        <taxon>Metallibacterium</taxon>
    </lineage>
</organism>
<protein>
    <submittedName>
        <fullName evidence="1">Alpha/beta hydrolase</fullName>
    </submittedName>
</protein>
<reference evidence="1 2" key="1">
    <citation type="submission" date="2017-02" db="EMBL/GenBank/DDBJ databases">
        <title>Whole genome sequencing of Metallibacterium scheffleri DSM 24874 (T).</title>
        <authorList>
            <person name="Kumar S."/>
            <person name="Patil P."/>
            <person name="Patil P.B."/>
        </authorList>
    </citation>
    <scope>NUCLEOTIDE SEQUENCE [LARGE SCALE GENOMIC DNA]</scope>
    <source>
        <strain evidence="1 2">DSM 24874</strain>
    </source>
</reference>
<dbReference type="GO" id="GO:0016787">
    <property type="term" value="F:hydrolase activity"/>
    <property type="evidence" value="ECO:0007669"/>
    <property type="project" value="UniProtKB-KW"/>
</dbReference>
<keyword evidence="1" id="KW-0378">Hydrolase</keyword>
<gene>
    <name evidence="1" type="ORF">B1806_11725</name>
</gene>
<dbReference type="SUPFAM" id="SSF53474">
    <property type="entry name" value="alpha/beta-Hydrolases"/>
    <property type="match status" value="1"/>
</dbReference>
<dbReference type="Gene3D" id="3.40.50.1820">
    <property type="entry name" value="alpha/beta hydrolase"/>
    <property type="match status" value="1"/>
</dbReference>
<name>A0A4S3KLJ4_9GAMM</name>
<comment type="caution">
    <text evidence="1">The sequence shown here is derived from an EMBL/GenBank/DDBJ whole genome shotgun (WGS) entry which is preliminary data.</text>
</comment>
<keyword evidence="2" id="KW-1185">Reference proteome</keyword>
<accession>A0A4S3KLJ4</accession>
<dbReference type="STRING" id="993689.GCA_002077135_01766"/>
<dbReference type="Proteomes" id="UP000307749">
    <property type="component" value="Unassembled WGS sequence"/>
</dbReference>
<proteinExistence type="predicted"/>
<dbReference type="OrthoDB" id="264572at2"/>
<sequence length="162" mass="17100">MDSGPQATKVSALAVAAAACGWRSVRMDYRDLDAHGLAAAVAPRIARLRAAVPRDARCVLVGSSFGAFVSGLVACDRAVAGVFLLATPPLIPGYAQAFALPEGTPACLVHGWRDEVCPVEAMFNVARAYRAEMLLLDDDHRLGAHVDIIAAQFARFLARIAA</sequence>
<dbReference type="InterPro" id="IPR029058">
    <property type="entry name" value="AB_hydrolase_fold"/>
</dbReference>
<dbReference type="EMBL" id="MWQO01000041">
    <property type="protein sequence ID" value="THD09258.1"/>
    <property type="molecule type" value="Genomic_DNA"/>
</dbReference>
<evidence type="ECO:0000313" key="2">
    <source>
        <dbReference type="Proteomes" id="UP000307749"/>
    </source>
</evidence>
<dbReference type="AlphaFoldDB" id="A0A4S3KLJ4"/>